<keyword evidence="3" id="KW-1185">Reference proteome</keyword>
<evidence type="ECO:0000256" key="1">
    <source>
        <dbReference type="SAM" id="Phobius"/>
    </source>
</evidence>
<feature type="transmembrane region" description="Helical" evidence="1">
    <location>
        <begin position="6"/>
        <end position="29"/>
    </location>
</feature>
<gene>
    <name evidence="2" type="ORF">GCM10009549_54730</name>
</gene>
<sequence>MFCARAAPVLSVLLVLLVLLVLSVLFVLLRCSVRVVLLVPSLVGRPALIRVGEALIALG</sequence>
<evidence type="ECO:0000313" key="2">
    <source>
        <dbReference type="EMBL" id="GAA0931183.1"/>
    </source>
</evidence>
<comment type="caution">
    <text evidence="2">The sequence shown here is derived from an EMBL/GenBank/DDBJ whole genome shotgun (WGS) entry which is preliminary data.</text>
</comment>
<keyword evidence="1" id="KW-1133">Transmembrane helix</keyword>
<evidence type="ECO:0000313" key="3">
    <source>
        <dbReference type="Proteomes" id="UP001501005"/>
    </source>
</evidence>
<keyword evidence="1" id="KW-0812">Transmembrane</keyword>
<accession>A0ABN1PPA2</accession>
<protein>
    <submittedName>
        <fullName evidence="2">Uncharacterized protein</fullName>
    </submittedName>
</protein>
<dbReference type="Proteomes" id="UP001501005">
    <property type="component" value="Unassembled WGS sequence"/>
</dbReference>
<dbReference type="EMBL" id="BAAAHG010000076">
    <property type="protein sequence ID" value="GAA0931183.1"/>
    <property type="molecule type" value="Genomic_DNA"/>
</dbReference>
<proteinExistence type="predicted"/>
<keyword evidence="1" id="KW-0472">Membrane</keyword>
<reference evidence="2 3" key="1">
    <citation type="journal article" date="2019" name="Int. J. Syst. Evol. Microbiol.">
        <title>The Global Catalogue of Microorganisms (GCM) 10K type strain sequencing project: providing services to taxonomists for standard genome sequencing and annotation.</title>
        <authorList>
            <consortium name="The Broad Institute Genomics Platform"/>
            <consortium name="The Broad Institute Genome Sequencing Center for Infectious Disease"/>
            <person name="Wu L."/>
            <person name="Ma J."/>
        </authorList>
    </citation>
    <scope>NUCLEOTIDE SEQUENCE [LARGE SCALE GENOMIC DNA]</scope>
    <source>
        <strain evidence="2 3">JCM 10673</strain>
    </source>
</reference>
<organism evidence="2 3">
    <name type="scientific">Streptomyces thermoalcalitolerans</name>
    <dbReference type="NCBI Taxonomy" id="65605"/>
    <lineage>
        <taxon>Bacteria</taxon>
        <taxon>Bacillati</taxon>
        <taxon>Actinomycetota</taxon>
        <taxon>Actinomycetes</taxon>
        <taxon>Kitasatosporales</taxon>
        <taxon>Streptomycetaceae</taxon>
        <taxon>Streptomyces</taxon>
    </lineage>
</organism>
<name>A0ABN1PPA2_9ACTN</name>